<dbReference type="HOGENOM" id="CLU_562618_0_0_1"/>
<dbReference type="RefSeq" id="XP_016621637.1">
    <property type="nucleotide sequence ID" value="XM_016762690.1"/>
</dbReference>
<name>A0A0D2HNJ6_CLAB1</name>
<evidence type="ECO:0000256" key="1">
    <source>
        <dbReference type="SAM" id="MobiDB-lite"/>
    </source>
</evidence>
<proteinExistence type="predicted"/>
<feature type="compositionally biased region" description="Basic and acidic residues" evidence="1">
    <location>
        <begin position="15"/>
        <end position="31"/>
    </location>
</feature>
<evidence type="ECO:0000313" key="3">
    <source>
        <dbReference type="EMBL" id="KIW94968.1"/>
    </source>
</evidence>
<gene>
    <name evidence="3" type="ORF">Z519_04948</name>
</gene>
<dbReference type="EMBL" id="KN846985">
    <property type="protein sequence ID" value="KIW94968.1"/>
    <property type="molecule type" value="Genomic_DNA"/>
</dbReference>
<feature type="transmembrane region" description="Helical" evidence="2">
    <location>
        <begin position="257"/>
        <end position="279"/>
    </location>
</feature>
<dbReference type="Proteomes" id="UP000053789">
    <property type="component" value="Unassembled WGS sequence"/>
</dbReference>
<sequence length="442" mass="49435">MSFKPGSAHCPTDQTKIETPKEVIRPHEPTKPPKRQLSQRGYDNLVIFLTTLLIFEETGVPYVLRTDSVIDVDTPKRLRLRLLLFASVNESFLVALLFFAFGQLDQRKPPTTFPSPAKPGTWASAGFRRILPAIASKLLLEMIQLTVPSTVECSQFQKSTINPIVFFPILLLGFDFTVTTLIERLGRSRIEVYFEQFKMDRIKLVPVYWLLLTEVDFLVHSLFPIDVLSISAFRLTDVPKYFFAYVWGRLSVSTGDIYILAITPVLQLPVISMALAVLFSNLALLDLLSAAIPNLAKNDVLSESVEGALRKMGGGFTFHAVMYSVWRNLSFASIAPTLLATFVERTDQDFWVTVPGLGRRLLRKYAYAAFLLYIPVSRLVQAGIDMINARVLGGIEVVRVLESHSSIGSALVIVFFGSLNTILAWTMGCMVVECIPYASQIL</sequence>
<feature type="transmembrane region" description="Helical" evidence="2">
    <location>
        <begin position="407"/>
        <end position="432"/>
    </location>
</feature>
<accession>A0A0D2HNJ6</accession>
<feature type="transmembrane region" description="Helical" evidence="2">
    <location>
        <begin position="365"/>
        <end position="387"/>
    </location>
</feature>
<feature type="transmembrane region" description="Helical" evidence="2">
    <location>
        <begin position="164"/>
        <end position="186"/>
    </location>
</feature>
<dbReference type="OrthoDB" id="4141464at2759"/>
<evidence type="ECO:0000256" key="2">
    <source>
        <dbReference type="SAM" id="Phobius"/>
    </source>
</evidence>
<organism evidence="3 4">
    <name type="scientific">Cladophialophora bantiana (strain ATCC 10958 / CBS 173.52 / CDC B-1940 / NIH 8579)</name>
    <name type="common">Xylohypha bantiana</name>
    <dbReference type="NCBI Taxonomy" id="1442370"/>
    <lineage>
        <taxon>Eukaryota</taxon>
        <taxon>Fungi</taxon>
        <taxon>Dikarya</taxon>
        <taxon>Ascomycota</taxon>
        <taxon>Pezizomycotina</taxon>
        <taxon>Eurotiomycetes</taxon>
        <taxon>Chaetothyriomycetidae</taxon>
        <taxon>Chaetothyriales</taxon>
        <taxon>Herpotrichiellaceae</taxon>
        <taxon>Cladophialophora</taxon>
    </lineage>
</organism>
<keyword evidence="2" id="KW-0812">Transmembrane</keyword>
<feature type="region of interest" description="Disordered" evidence="1">
    <location>
        <begin position="1"/>
        <end position="37"/>
    </location>
</feature>
<feature type="transmembrane region" description="Helical" evidence="2">
    <location>
        <begin position="82"/>
        <end position="101"/>
    </location>
</feature>
<evidence type="ECO:0000313" key="4">
    <source>
        <dbReference type="Proteomes" id="UP000053789"/>
    </source>
</evidence>
<feature type="transmembrane region" description="Helical" evidence="2">
    <location>
        <begin position="207"/>
        <end position="233"/>
    </location>
</feature>
<protein>
    <submittedName>
        <fullName evidence="3">Uncharacterized protein</fullName>
    </submittedName>
</protein>
<keyword evidence="2" id="KW-0472">Membrane</keyword>
<keyword evidence="4" id="KW-1185">Reference proteome</keyword>
<keyword evidence="2" id="KW-1133">Transmembrane helix</keyword>
<dbReference type="VEuPathDB" id="FungiDB:Z519_04948"/>
<dbReference type="GeneID" id="27697876"/>
<dbReference type="AlphaFoldDB" id="A0A0D2HNJ6"/>
<reference evidence="3" key="1">
    <citation type="submission" date="2015-01" db="EMBL/GenBank/DDBJ databases">
        <title>The Genome Sequence of Cladophialophora bantiana CBS 173.52.</title>
        <authorList>
            <consortium name="The Broad Institute Genomics Platform"/>
            <person name="Cuomo C."/>
            <person name="de Hoog S."/>
            <person name="Gorbushina A."/>
            <person name="Stielow B."/>
            <person name="Teixiera M."/>
            <person name="Abouelleil A."/>
            <person name="Chapman S.B."/>
            <person name="Priest M."/>
            <person name="Young S.K."/>
            <person name="Wortman J."/>
            <person name="Nusbaum C."/>
            <person name="Birren B."/>
        </authorList>
    </citation>
    <scope>NUCLEOTIDE SEQUENCE [LARGE SCALE GENOMIC DNA]</scope>
    <source>
        <strain evidence="3">CBS 173.52</strain>
    </source>
</reference>